<organism evidence="14 15">
    <name type="scientific">Sphingomonas astaxanthinifaciens DSM 22298</name>
    <dbReference type="NCBI Taxonomy" id="1123267"/>
    <lineage>
        <taxon>Bacteria</taxon>
        <taxon>Pseudomonadati</taxon>
        <taxon>Pseudomonadota</taxon>
        <taxon>Alphaproteobacteria</taxon>
        <taxon>Sphingomonadales</taxon>
        <taxon>Sphingomonadaceae</taxon>
        <taxon>Sphingomonas</taxon>
    </lineage>
</organism>
<keyword evidence="2" id="KW-1003">Cell membrane</keyword>
<dbReference type="NCBIfam" id="TIGR01007">
    <property type="entry name" value="eps_fam"/>
    <property type="match status" value="1"/>
</dbReference>
<evidence type="ECO:0000256" key="1">
    <source>
        <dbReference type="ARBA" id="ARBA00004651"/>
    </source>
</evidence>
<evidence type="ECO:0000313" key="14">
    <source>
        <dbReference type="EMBL" id="GLR47033.1"/>
    </source>
</evidence>
<feature type="transmembrane region" description="Helical" evidence="10">
    <location>
        <begin position="54"/>
        <end position="78"/>
    </location>
</feature>
<keyword evidence="4" id="KW-0547">Nucleotide-binding</keyword>
<dbReference type="Gene3D" id="3.40.50.300">
    <property type="entry name" value="P-loop containing nucleotide triphosphate hydrolases"/>
    <property type="match status" value="1"/>
</dbReference>
<feature type="domain" description="CobQ/CobB/MinD/ParA nucleotide binding" evidence="11">
    <location>
        <begin position="540"/>
        <end position="582"/>
    </location>
</feature>
<evidence type="ECO:0000313" key="15">
    <source>
        <dbReference type="Proteomes" id="UP001156703"/>
    </source>
</evidence>
<evidence type="ECO:0000256" key="8">
    <source>
        <dbReference type="SAM" id="Coils"/>
    </source>
</evidence>
<accession>A0ABQ5Z2R3</accession>
<proteinExistence type="predicted"/>
<dbReference type="RefSeq" id="WP_051676802.1">
    <property type="nucleotide sequence ID" value="NZ_BSOO01000005.1"/>
</dbReference>
<gene>
    <name evidence="14" type="ORF">GCM10007925_07440</name>
</gene>
<protein>
    <submittedName>
        <fullName evidence="14">Chain-length determining protein</fullName>
    </submittedName>
</protein>
<dbReference type="Pfam" id="PF02706">
    <property type="entry name" value="Wzz"/>
    <property type="match status" value="1"/>
</dbReference>
<keyword evidence="3 10" id="KW-0812">Transmembrane</keyword>
<dbReference type="Proteomes" id="UP001156703">
    <property type="component" value="Unassembled WGS sequence"/>
</dbReference>
<evidence type="ECO:0000259" key="11">
    <source>
        <dbReference type="Pfam" id="PF01656"/>
    </source>
</evidence>
<feature type="region of interest" description="Disordered" evidence="9">
    <location>
        <begin position="1"/>
        <end position="22"/>
    </location>
</feature>
<dbReference type="InterPro" id="IPR005702">
    <property type="entry name" value="Wzc-like_C"/>
</dbReference>
<name>A0ABQ5Z2R3_9SPHN</name>
<feature type="coiled-coil region" evidence="8">
    <location>
        <begin position="211"/>
        <end position="238"/>
    </location>
</feature>
<keyword evidence="5" id="KW-0067">ATP-binding</keyword>
<dbReference type="Pfam" id="PF01656">
    <property type="entry name" value="CbiA"/>
    <property type="match status" value="1"/>
</dbReference>
<evidence type="ECO:0000259" key="13">
    <source>
        <dbReference type="Pfam" id="PF13807"/>
    </source>
</evidence>
<evidence type="ECO:0000256" key="9">
    <source>
        <dbReference type="SAM" id="MobiDB-lite"/>
    </source>
</evidence>
<evidence type="ECO:0000256" key="10">
    <source>
        <dbReference type="SAM" id="Phobius"/>
    </source>
</evidence>
<keyword evidence="15" id="KW-1185">Reference proteome</keyword>
<keyword evidence="7 10" id="KW-0472">Membrane</keyword>
<keyword evidence="8" id="KW-0175">Coiled coil</keyword>
<reference evidence="15" key="1">
    <citation type="journal article" date="2019" name="Int. J. Syst. Evol. Microbiol.">
        <title>The Global Catalogue of Microorganisms (GCM) 10K type strain sequencing project: providing services to taxonomists for standard genome sequencing and annotation.</title>
        <authorList>
            <consortium name="The Broad Institute Genomics Platform"/>
            <consortium name="The Broad Institute Genome Sequencing Center for Infectious Disease"/>
            <person name="Wu L."/>
            <person name="Ma J."/>
        </authorList>
    </citation>
    <scope>NUCLEOTIDE SEQUENCE [LARGE SCALE GENOMIC DNA]</scope>
    <source>
        <strain evidence="15">NBRC 102146</strain>
    </source>
</reference>
<evidence type="ECO:0000256" key="5">
    <source>
        <dbReference type="ARBA" id="ARBA00022840"/>
    </source>
</evidence>
<dbReference type="PANTHER" id="PTHR32309">
    <property type="entry name" value="TYROSINE-PROTEIN KINASE"/>
    <property type="match status" value="1"/>
</dbReference>
<evidence type="ECO:0000256" key="4">
    <source>
        <dbReference type="ARBA" id="ARBA00022741"/>
    </source>
</evidence>
<feature type="domain" description="Polysaccharide chain length determinant N-terminal" evidence="12">
    <location>
        <begin position="40"/>
        <end position="131"/>
    </location>
</feature>
<dbReference type="InterPro" id="IPR003856">
    <property type="entry name" value="LPS_length_determ_N"/>
</dbReference>
<keyword evidence="6 10" id="KW-1133">Transmembrane helix</keyword>
<dbReference type="InterPro" id="IPR027417">
    <property type="entry name" value="P-loop_NTPase"/>
</dbReference>
<dbReference type="CDD" id="cd05387">
    <property type="entry name" value="BY-kinase"/>
    <property type="match status" value="1"/>
</dbReference>
<feature type="domain" description="Tyrosine-protein kinase G-rich" evidence="13">
    <location>
        <begin position="400"/>
        <end position="468"/>
    </location>
</feature>
<dbReference type="PANTHER" id="PTHR32309:SF13">
    <property type="entry name" value="FERRIC ENTEROBACTIN TRANSPORT PROTEIN FEPE"/>
    <property type="match status" value="1"/>
</dbReference>
<dbReference type="InterPro" id="IPR050445">
    <property type="entry name" value="Bact_polysacc_biosynth/exp"/>
</dbReference>
<evidence type="ECO:0000256" key="3">
    <source>
        <dbReference type="ARBA" id="ARBA00022692"/>
    </source>
</evidence>
<dbReference type="Pfam" id="PF13807">
    <property type="entry name" value="GNVR"/>
    <property type="match status" value="1"/>
</dbReference>
<dbReference type="InterPro" id="IPR002586">
    <property type="entry name" value="CobQ/CobB/MinD/ParA_Nub-bd_dom"/>
</dbReference>
<evidence type="ECO:0000256" key="7">
    <source>
        <dbReference type="ARBA" id="ARBA00023136"/>
    </source>
</evidence>
<comment type="caution">
    <text evidence="14">The sequence shown here is derived from an EMBL/GenBank/DDBJ whole genome shotgun (WGS) entry which is preliminary data.</text>
</comment>
<comment type="subcellular location">
    <subcellularLocation>
        <location evidence="1">Cell membrane</location>
        <topology evidence="1">Multi-pass membrane protein</topology>
    </subcellularLocation>
</comment>
<sequence>MNRDLAFPPEGRLPATSADLGRPVGPVSGRMRMVQQGTHLDLATLIRIVKEWRWLILAAMVLGIAGGIIVTMLTTPLYRSWVTLEVNPPKFDVVGEGKDLQDDSQRTWDFIATQVGLLQSRAVAERTAQDLNLVSNPEVAGSSGSVEDRLKAATGTIAGGLAVEAPKEGTLIRYSFTSPDPQLAAQIANGVADSFINAGLQRRFESSAYARKFLERQIAKTRSDLEKSEKQLASYAQAQGIITMGGGGGGEGQSGSSEAGNSLQGESLAALNAALAQATARRVAAEGAYRAAASSGLTADVNTSTQSLRQARAALEAEYSDKATELQPSHPEMVSLRSRIDALGAQIAREGAQVNAGRVNSLAQEYRGAVAAERALQGRVAGLKGEVLDLRGRSVQYGILQREVDTNRTLYDALLGRYKEIGVAGGVGTSPISIVDRAEVPGGPFKPNLPLNLLAGLGLGLLAGLGGAVGLDMLRDTIRNREDMRNKLGLACLGQIPKRQTKGDFIDDLRDPGSIVSEAYSSAAAALRFTTEQGAPRLMMVTSTSSAEGKSSSALSLAQNFARRGMSVLLVDSDLRKPAFRAANEDIGLTKLLTNDDEVLQHIAPTQFDNLSLLPCGPLPPNPADLLSTPRFGMILEEALMHFQMVIVDSPPVLGLADAPLIAHTCRNLLFVVEAGRTRTRQAAESLNALEASGAHFLGGLLTKATETSGNYGYYSYRYGELKDRRERIALIPHHQDA</sequence>
<dbReference type="InterPro" id="IPR032807">
    <property type="entry name" value="GNVR"/>
</dbReference>
<evidence type="ECO:0000259" key="12">
    <source>
        <dbReference type="Pfam" id="PF02706"/>
    </source>
</evidence>
<evidence type="ECO:0000256" key="6">
    <source>
        <dbReference type="ARBA" id="ARBA00022989"/>
    </source>
</evidence>
<feature type="region of interest" description="Disordered" evidence="9">
    <location>
        <begin position="244"/>
        <end position="263"/>
    </location>
</feature>
<dbReference type="SUPFAM" id="SSF52540">
    <property type="entry name" value="P-loop containing nucleoside triphosphate hydrolases"/>
    <property type="match status" value="1"/>
</dbReference>
<evidence type="ECO:0000256" key="2">
    <source>
        <dbReference type="ARBA" id="ARBA00022475"/>
    </source>
</evidence>
<dbReference type="EMBL" id="BSOO01000005">
    <property type="protein sequence ID" value="GLR47033.1"/>
    <property type="molecule type" value="Genomic_DNA"/>
</dbReference>
<feature type="compositionally biased region" description="Gly residues" evidence="9">
    <location>
        <begin position="244"/>
        <end position="253"/>
    </location>
</feature>